<keyword evidence="2" id="KW-1185">Reference proteome</keyword>
<dbReference type="EMBL" id="MU004672">
    <property type="protein sequence ID" value="KAF2647158.1"/>
    <property type="molecule type" value="Genomic_DNA"/>
</dbReference>
<accession>A0A6A6SLB9</accession>
<name>A0A6A6SLB9_9PLEO</name>
<organism evidence="1 2">
    <name type="scientific">Lophiostoma macrostomum CBS 122681</name>
    <dbReference type="NCBI Taxonomy" id="1314788"/>
    <lineage>
        <taxon>Eukaryota</taxon>
        <taxon>Fungi</taxon>
        <taxon>Dikarya</taxon>
        <taxon>Ascomycota</taxon>
        <taxon>Pezizomycotina</taxon>
        <taxon>Dothideomycetes</taxon>
        <taxon>Pleosporomycetidae</taxon>
        <taxon>Pleosporales</taxon>
        <taxon>Lophiostomataceae</taxon>
        <taxon>Lophiostoma</taxon>
    </lineage>
</organism>
<proteinExistence type="predicted"/>
<reference evidence="1" key="1">
    <citation type="journal article" date="2020" name="Stud. Mycol.">
        <title>101 Dothideomycetes genomes: a test case for predicting lifestyles and emergence of pathogens.</title>
        <authorList>
            <person name="Haridas S."/>
            <person name="Albert R."/>
            <person name="Binder M."/>
            <person name="Bloem J."/>
            <person name="Labutti K."/>
            <person name="Salamov A."/>
            <person name="Andreopoulos B."/>
            <person name="Baker S."/>
            <person name="Barry K."/>
            <person name="Bills G."/>
            <person name="Bluhm B."/>
            <person name="Cannon C."/>
            <person name="Castanera R."/>
            <person name="Culley D."/>
            <person name="Daum C."/>
            <person name="Ezra D."/>
            <person name="Gonzalez J."/>
            <person name="Henrissat B."/>
            <person name="Kuo A."/>
            <person name="Liang C."/>
            <person name="Lipzen A."/>
            <person name="Lutzoni F."/>
            <person name="Magnuson J."/>
            <person name="Mondo S."/>
            <person name="Nolan M."/>
            <person name="Ohm R."/>
            <person name="Pangilinan J."/>
            <person name="Park H.-J."/>
            <person name="Ramirez L."/>
            <person name="Alfaro M."/>
            <person name="Sun H."/>
            <person name="Tritt A."/>
            <person name="Yoshinaga Y."/>
            <person name="Zwiers L.-H."/>
            <person name="Turgeon B."/>
            <person name="Goodwin S."/>
            <person name="Spatafora J."/>
            <person name="Crous P."/>
            <person name="Grigoriev I."/>
        </authorList>
    </citation>
    <scope>NUCLEOTIDE SEQUENCE</scope>
    <source>
        <strain evidence="1">CBS 122681</strain>
    </source>
</reference>
<evidence type="ECO:0000313" key="2">
    <source>
        <dbReference type="Proteomes" id="UP000799324"/>
    </source>
</evidence>
<dbReference type="AlphaFoldDB" id="A0A6A6SLB9"/>
<evidence type="ECO:0000313" key="1">
    <source>
        <dbReference type="EMBL" id="KAF2647158.1"/>
    </source>
</evidence>
<gene>
    <name evidence="1" type="ORF">K491DRAFT_685753</name>
</gene>
<protein>
    <submittedName>
        <fullName evidence="1">Uncharacterized protein</fullName>
    </submittedName>
</protein>
<dbReference type="Proteomes" id="UP000799324">
    <property type="component" value="Unassembled WGS sequence"/>
</dbReference>
<sequence>MANTTDTTSNEMTTEIVPVPPLGGVKVPGHAAWYYLFDDDGLSRLGLIRDEEILKEMKELNEWFEKHDPFWKSMRFFDIPDMGPWLRGIVEDEELIASGSKPREHVLLDQDATFKIASPPLLGEYYKYKAKMEQLKKEHKEREEKKKEEWKKLGKEFKDIARRIHSSWSTGGTSAWIETV</sequence>